<evidence type="ECO:0000313" key="6">
    <source>
        <dbReference type="Proteomes" id="UP001219901"/>
    </source>
</evidence>
<dbReference type="GO" id="GO:0000166">
    <property type="term" value="F:nucleotide binding"/>
    <property type="evidence" value="ECO:0007669"/>
    <property type="project" value="InterPro"/>
</dbReference>
<feature type="domain" description="GFO/IDH/MocA-like oxidoreductase" evidence="3">
    <location>
        <begin position="130"/>
        <end position="264"/>
    </location>
</feature>
<dbReference type="InterPro" id="IPR050463">
    <property type="entry name" value="Gfo/Idh/MocA_oxidrdct_glycsds"/>
</dbReference>
<dbReference type="Pfam" id="PF22725">
    <property type="entry name" value="GFO_IDH_MocA_C3"/>
    <property type="match status" value="1"/>
</dbReference>
<evidence type="ECO:0000313" key="7">
    <source>
        <dbReference type="Proteomes" id="UP001321249"/>
    </source>
</evidence>
<dbReference type="SUPFAM" id="SSF51735">
    <property type="entry name" value="NAD(P)-binding Rossmann-fold domains"/>
    <property type="match status" value="1"/>
</dbReference>
<accession>A0AAJ6CRZ7</accession>
<keyword evidence="1" id="KW-0560">Oxidoreductase</keyword>
<dbReference type="Proteomes" id="UP001321249">
    <property type="component" value="Unassembled WGS sequence"/>
</dbReference>
<protein>
    <submittedName>
        <fullName evidence="5">Gfo/Idh/MocA family oxidoreductase</fullName>
    </submittedName>
</protein>
<dbReference type="GO" id="GO:0016491">
    <property type="term" value="F:oxidoreductase activity"/>
    <property type="evidence" value="ECO:0007669"/>
    <property type="project" value="UniProtKB-KW"/>
</dbReference>
<dbReference type="InterPro" id="IPR055170">
    <property type="entry name" value="GFO_IDH_MocA-like_dom"/>
</dbReference>
<reference evidence="6" key="3">
    <citation type="submission" date="2023-06" db="EMBL/GenBank/DDBJ databases">
        <title>Pangenomics reveal diversification of enzyme families and niche specialization in globally abundant SAR202 bacteria.</title>
        <authorList>
            <person name="Saw J.H.W."/>
        </authorList>
    </citation>
    <scope>NUCLEOTIDE SEQUENCE [LARGE SCALE GENOMIC DNA]</scope>
    <source>
        <strain evidence="6">JH1073</strain>
    </source>
</reference>
<dbReference type="Proteomes" id="UP001219901">
    <property type="component" value="Chromosome"/>
</dbReference>
<dbReference type="Gene3D" id="3.40.50.720">
    <property type="entry name" value="NAD(P)-binding Rossmann-like Domain"/>
    <property type="match status" value="1"/>
</dbReference>
<dbReference type="PANTHER" id="PTHR43818:SF11">
    <property type="entry name" value="BCDNA.GH03377"/>
    <property type="match status" value="1"/>
</dbReference>
<feature type="domain" description="Gfo/Idh/MocA-like oxidoreductase N-terminal" evidence="2">
    <location>
        <begin position="4"/>
        <end position="119"/>
    </location>
</feature>
<evidence type="ECO:0000313" key="5">
    <source>
        <dbReference type="EMBL" id="WFG38903.1"/>
    </source>
</evidence>
<dbReference type="Gene3D" id="3.30.360.10">
    <property type="entry name" value="Dihydrodipicolinate Reductase, domain 2"/>
    <property type="match status" value="1"/>
</dbReference>
<gene>
    <name evidence="4" type="ORF">GKO46_04765</name>
    <name evidence="5" type="ORF">GKO48_04495</name>
</gene>
<dbReference type="Pfam" id="PF01408">
    <property type="entry name" value="GFO_IDH_MocA"/>
    <property type="match status" value="1"/>
</dbReference>
<dbReference type="AlphaFoldDB" id="A0AAJ6CRZ7"/>
<evidence type="ECO:0000256" key="1">
    <source>
        <dbReference type="ARBA" id="ARBA00023002"/>
    </source>
</evidence>
<evidence type="ECO:0000313" key="4">
    <source>
        <dbReference type="EMBL" id="MDG0866383.1"/>
    </source>
</evidence>
<sequence length="364" mass="38817">MKPVRIGVVGCGVISGIYFQNLTKFEAVEVVACADLNPAASQAVVDKYPSIKAVSTEELLADPTIEIVLNLTQPQFHFEVMKAGIAAGKHVYGEKPLSVSFEDSQEMLRLAAEAGVRVGCAPDTFLGAGIQTCRKLIDEGAIGTPIGATAFFTTPGHERWHPAPEFYYKVGGGPMLDMGPYYMTALVNLMGPANSVSGSARITYPQRTITSEPKNGTKIDVEIPTHVSGTVDFENGAIATVMTSFDVWGAKLPFIEIYGSEGSLSVPNPNNFGDPVQILTREKGEWEDVPYSRPFSDNSRGLGVADMAASIASGEPHRASGALASHVLEILHAFGLSAESGKRIELQTTCDRPAPLPVDTLKFG</sequence>
<reference evidence="5" key="2">
    <citation type="journal article" date="2023" name="Nat. Commun.">
        <title>Cultivation of marine bacteria of the SAR202 clade.</title>
        <authorList>
            <person name="Lim Y."/>
            <person name="Seo J.H."/>
            <person name="Giovannoni S.J."/>
            <person name="Kang I."/>
            <person name="Cho J.C."/>
        </authorList>
    </citation>
    <scope>NUCLEOTIDE SEQUENCE</scope>
    <source>
        <strain evidence="5">JH1073</strain>
    </source>
</reference>
<proteinExistence type="predicted"/>
<keyword evidence="6" id="KW-1185">Reference proteome</keyword>
<name>A0AAJ6CRZ7_9CHLR</name>
<dbReference type="PANTHER" id="PTHR43818">
    <property type="entry name" value="BCDNA.GH03377"/>
    <property type="match status" value="1"/>
</dbReference>
<evidence type="ECO:0000259" key="3">
    <source>
        <dbReference type="Pfam" id="PF22725"/>
    </source>
</evidence>
<organism evidence="5 6">
    <name type="scientific">Candidatus Lucifugimonas marina</name>
    <dbReference type="NCBI Taxonomy" id="3038979"/>
    <lineage>
        <taxon>Bacteria</taxon>
        <taxon>Bacillati</taxon>
        <taxon>Chloroflexota</taxon>
        <taxon>Dehalococcoidia</taxon>
        <taxon>SAR202 cluster</taxon>
        <taxon>Candidatus Lucifugimonadales</taxon>
        <taxon>Candidatus Lucifugimonadaceae</taxon>
        <taxon>Candidatus Lucifugimonas</taxon>
    </lineage>
</organism>
<dbReference type="EMBL" id="WMBE01000001">
    <property type="protein sequence ID" value="MDG0866383.1"/>
    <property type="molecule type" value="Genomic_DNA"/>
</dbReference>
<evidence type="ECO:0000259" key="2">
    <source>
        <dbReference type="Pfam" id="PF01408"/>
    </source>
</evidence>
<dbReference type="RefSeq" id="WP_342822181.1">
    <property type="nucleotide sequence ID" value="NZ_CP046146.1"/>
</dbReference>
<reference evidence="6 7" key="1">
    <citation type="submission" date="2019-11" db="EMBL/GenBank/DDBJ databases">
        <authorList>
            <person name="Cho J.-C."/>
        </authorList>
    </citation>
    <scope>NUCLEOTIDE SEQUENCE [LARGE SCALE GENOMIC DNA]</scope>
    <source>
        <strain evidence="5 6">JH1073</strain>
        <strain evidence="4 7">JH702</strain>
    </source>
</reference>
<dbReference type="InterPro" id="IPR036291">
    <property type="entry name" value="NAD(P)-bd_dom_sf"/>
</dbReference>
<dbReference type="InterPro" id="IPR000683">
    <property type="entry name" value="Gfo/Idh/MocA-like_OxRdtase_N"/>
</dbReference>
<dbReference type="EMBL" id="CP046147">
    <property type="protein sequence ID" value="WFG38903.1"/>
    <property type="molecule type" value="Genomic_DNA"/>
</dbReference>
<dbReference type="SUPFAM" id="SSF55347">
    <property type="entry name" value="Glyceraldehyde-3-phosphate dehydrogenase-like, C-terminal domain"/>
    <property type="match status" value="1"/>
</dbReference>